<feature type="transmembrane region" description="Helical" evidence="2">
    <location>
        <begin position="396"/>
        <end position="418"/>
    </location>
</feature>
<evidence type="ECO:0000313" key="3">
    <source>
        <dbReference type="EMBL" id="EKF75415.1"/>
    </source>
</evidence>
<keyword evidence="1" id="KW-0677">Repeat</keyword>
<dbReference type="AlphaFoldDB" id="L0WHW9"/>
<feature type="transmembrane region" description="Helical" evidence="2">
    <location>
        <begin position="305"/>
        <end position="328"/>
    </location>
</feature>
<feature type="transmembrane region" description="Helical" evidence="2">
    <location>
        <begin position="456"/>
        <end position="474"/>
    </location>
</feature>
<dbReference type="EMBL" id="AMRJ01000003">
    <property type="protein sequence ID" value="EKF75415.1"/>
    <property type="molecule type" value="Genomic_DNA"/>
</dbReference>
<keyword evidence="2" id="KW-1133">Transmembrane helix</keyword>
<dbReference type="STRING" id="1177179.A11A3_03624"/>
<name>L0WHW9_9GAMM</name>
<reference evidence="3 4" key="1">
    <citation type="journal article" date="2012" name="J. Bacteriol.">
        <title>Genome Sequence of the Alkane-Degrading Bacterium Alcanivorax hongdengensis Type Strain A-11-3.</title>
        <authorList>
            <person name="Lai Q."/>
            <person name="Shao Z."/>
        </authorList>
    </citation>
    <scope>NUCLEOTIDE SEQUENCE [LARGE SCALE GENOMIC DNA]</scope>
    <source>
        <strain evidence="3 4">A-11-3</strain>
    </source>
</reference>
<keyword evidence="4" id="KW-1185">Reference proteome</keyword>
<dbReference type="Proteomes" id="UP000010164">
    <property type="component" value="Unassembled WGS sequence"/>
</dbReference>
<dbReference type="RefSeq" id="WP_008927911.1">
    <property type="nucleotide sequence ID" value="NZ_AMRJ01000003.1"/>
</dbReference>
<evidence type="ECO:0000256" key="1">
    <source>
        <dbReference type="ARBA" id="ARBA00022737"/>
    </source>
</evidence>
<protein>
    <recommendedName>
        <fullName evidence="5">NHL repeat containing protein</fullName>
    </recommendedName>
</protein>
<evidence type="ECO:0000313" key="4">
    <source>
        <dbReference type="Proteomes" id="UP000010164"/>
    </source>
</evidence>
<gene>
    <name evidence="3" type="ORF">A11A3_03624</name>
</gene>
<dbReference type="InterPro" id="IPR011042">
    <property type="entry name" value="6-blade_b-propeller_TolB-like"/>
</dbReference>
<comment type="caution">
    <text evidence="3">The sequence shown here is derived from an EMBL/GenBank/DDBJ whole genome shotgun (WGS) entry which is preliminary data.</text>
</comment>
<dbReference type="OrthoDB" id="5777749at2"/>
<feature type="transmembrane region" description="Helical" evidence="2">
    <location>
        <begin position="12"/>
        <end position="30"/>
    </location>
</feature>
<dbReference type="eggNOG" id="ENOG503321W">
    <property type="taxonomic scope" value="Bacteria"/>
</dbReference>
<feature type="transmembrane region" description="Helical" evidence="2">
    <location>
        <begin position="369"/>
        <end position="390"/>
    </location>
</feature>
<dbReference type="InterPro" id="IPR001258">
    <property type="entry name" value="NHL_repeat"/>
</dbReference>
<dbReference type="Pfam" id="PF01436">
    <property type="entry name" value="NHL"/>
    <property type="match status" value="1"/>
</dbReference>
<keyword evidence="2" id="KW-0472">Membrane</keyword>
<proteinExistence type="predicted"/>
<evidence type="ECO:0008006" key="5">
    <source>
        <dbReference type="Google" id="ProtNLM"/>
    </source>
</evidence>
<evidence type="ECO:0000256" key="2">
    <source>
        <dbReference type="SAM" id="Phobius"/>
    </source>
</evidence>
<dbReference type="Gene3D" id="2.120.10.30">
    <property type="entry name" value="TolB, C-terminal domain"/>
    <property type="match status" value="1"/>
</dbReference>
<feature type="transmembrane region" description="Helical" evidence="2">
    <location>
        <begin position="507"/>
        <end position="529"/>
    </location>
</feature>
<accession>L0WHW9</accession>
<dbReference type="SUPFAM" id="SSF63829">
    <property type="entry name" value="Calcium-dependent phosphotriesterase"/>
    <property type="match status" value="1"/>
</dbReference>
<dbReference type="PATRIC" id="fig|1177179.3.peg.723"/>
<organism evidence="3 4">
    <name type="scientific">Alcanivorax hongdengensis A-11-3</name>
    <dbReference type="NCBI Taxonomy" id="1177179"/>
    <lineage>
        <taxon>Bacteria</taxon>
        <taxon>Pseudomonadati</taxon>
        <taxon>Pseudomonadota</taxon>
        <taxon>Gammaproteobacteria</taxon>
        <taxon>Oceanospirillales</taxon>
        <taxon>Alcanivoracaceae</taxon>
        <taxon>Alcanivorax</taxon>
    </lineage>
</organism>
<keyword evidence="2" id="KW-0812">Transmembrane</keyword>
<sequence length="534" mass="59205">MGEKKSGAVHPLVAVLVIALFGSLLLAWLWTREQVNAVAEPLHMAVQSAQSVLVRYDGALYRVDAQGKVSAALPLPDAASRVGFAIDPDSRDIFIYRDTKGLWQCAQDVGHCRPFVTSLNPQGPGRLYWDVNGRQLAVTDSSNHRLSLFDAGGHLLKTFKDLRYPNGMAADKRTLLVADTNHHRVVRLDLDRPESLQTAFNVEMGGEYRWPTDLARVGAEYWVLVGDNRLGNQRLYRFDAHGQVLGRIATRLDDILMIAPLGSGALVADHASRTLWRLGAQGEPLDQVLLPGMAEAQQELAYWSLWRNVLLVVFVVALLAGLAFAWWYDRDRLPRGLTGDDLSEQRSSQSWAPRGEAWLRHGLLVRYRYLYLAGPAFYFVVSAVALWMVGSLPWKLLAMLAVLGAVLTLLSVTAFWVLHYISRSGVGVHGPLVLLKTPGGQVVVGSGPQVAYSPSMLIIDGVVMPLGTAVVGLYDREQMRQWVAPQLSEARQLTGYQVLVEVWRHRFWPLILIYALITLMSLAGIVFIVSRGMS</sequence>